<dbReference type="NCBIfam" id="TIGR00006">
    <property type="entry name" value="16S rRNA (cytosine(1402)-N(4))-methyltransferase RsmH"/>
    <property type="match status" value="1"/>
</dbReference>
<dbReference type="PIRSF" id="PIRSF004486">
    <property type="entry name" value="MraW"/>
    <property type="match status" value="1"/>
</dbReference>
<keyword evidence="6" id="KW-0963">Cytoplasm</keyword>
<evidence type="ECO:0000256" key="2">
    <source>
        <dbReference type="ARBA" id="ARBA00022552"/>
    </source>
</evidence>
<comment type="subcellular location">
    <subcellularLocation>
        <location evidence="6">Cytoplasm</location>
    </subcellularLocation>
</comment>
<organism evidence="7 8">
    <name type="scientific">Candidatus Legionella polyplacis</name>
    <dbReference type="NCBI Taxonomy" id="2005262"/>
    <lineage>
        <taxon>Bacteria</taxon>
        <taxon>Pseudomonadati</taxon>
        <taxon>Pseudomonadota</taxon>
        <taxon>Gammaproteobacteria</taxon>
        <taxon>Legionellales</taxon>
        <taxon>Legionellaceae</taxon>
        <taxon>Legionella</taxon>
    </lineage>
</organism>
<keyword evidence="5 6" id="KW-0949">S-adenosyl-L-methionine</keyword>
<keyword evidence="8" id="KW-1185">Reference proteome</keyword>
<dbReference type="InterPro" id="IPR023397">
    <property type="entry name" value="SAM-dep_MeTrfase_MraW_recog"/>
</dbReference>
<dbReference type="PANTHER" id="PTHR11265">
    <property type="entry name" value="S-ADENOSYL-METHYLTRANSFERASE MRAW"/>
    <property type="match status" value="1"/>
</dbReference>
<evidence type="ECO:0000256" key="6">
    <source>
        <dbReference type="HAMAP-Rule" id="MF_01007"/>
    </source>
</evidence>
<dbReference type="HAMAP" id="MF_01007">
    <property type="entry name" value="16SrRNA_methyltr_H"/>
    <property type="match status" value="1"/>
</dbReference>
<evidence type="ECO:0000313" key="7">
    <source>
        <dbReference type="EMBL" id="WWR12092.1"/>
    </source>
</evidence>
<name>A0ABZ2GXC6_9GAMM</name>
<keyword evidence="4 6" id="KW-0808">Transferase</keyword>
<keyword evidence="2 6" id="KW-0698">rRNA processing</keyword>
<feature type="binding site" evidence="6">
    <location>
        <position position="115"/>
    </location>
    <ligand>
        <name>S-adenosyl-L-methionine</name>
        <dbReference type="ChEBI" id="CHEBI:59789"/>
    </ligand>
</feature>
<dbReference type="InterPro" id="IPR029063">
    <property type="entry name" value="SAM-dependent_MTases_sf"/>
</dbReference>
<feature type="binding site" evidence="6">
    <location>
        <position position="60"/>
    </location>
    <ligand>
        <name>S-adenosyl-L-methionine</name>
        <dbReference type="ChEBI" id="CHEBI:59789"/>
    </ligand>
</feature>
<dbReference type="Proteomes" id="UP001360424">
    <property type="component" value="Chromosome"/>
</dbReference>
<sequence>MNLYKMCENAIHKPVLLKEVIDGLSIKCDGIYLDGTFGYGGHSINILKKLSNLGKLFVIDKDINSIKFAKTHFSNDKRIFIHHGSFSDIYQFAKKNNICGKIDGILLDLGISSAQLNDPSRGFSFLKSGPLDMRIDLQQDFTAKKFIYETDINQMALIFKKYGEERYALKIAKEIYKERIKFNINNTFDLVKVIKKVVPIWKNHKHPATRVFQAIRIHVNKELDNLFFALKATLKVLSIKGRLVVISFHSLEDRIVKRFMLNKNYNIFYLSKIPIYTIENNIKFRQIGKFIRPSDEEIKNNIRSRSAILRIGEKINND</sequence>
<evidence type="ECO:0000313" key="8">
    <source>
        <dbReference type="Proteomes" id="UP001360424"/>
    </source>
</evidence>
<evidence type="ECO:0000256" key="3">
    <source>
        <dbReference type="ARBA" id="ARBA00022603"/>
    </source>
</evidence>
<dbReference type="GO" id="GO:0032259">
    <property type="term" value="P:methylation"/>
    <property type="evidence" value="ECO:0007669"/>
    <property type="project" value="UniProtKB-KW"/>
</dbReference>
<comment type="function">
    <text evidence="6">Specifically methylates the N4 position of cytidine in position 1402 (C1402) of 16S rRNA.</text>
</comment>
<dbReference type="Gene3D" id="1.10.150.170">
    <property type="entry name" value="Putative methyltransferase TM0872, insert domain"/>
    <property type="match status" value="1"/>
</dbReference>
<feature type="binding site" evidence="6">
    <location>
        <position position="108"/>
    </location>
    <ligand>
        <name>S-adenosyl-L-methionine</name>
        <dbReference type="ChEBI" id="CHEBI:59789"/>
    </ligand>
</feature>
<reference evidence="7" key="1">
    <citation type="submission" date="2023-09" db="EMBL/GenBank/DDBJ databases">
        <title>Genomes of two closely related lineages of the louse Polyplax serrata with different host specificities.</title>
        <authorList>
            <person name="Martinu J."/>
            <person name="Tarabai H."/>
            <person name="Stefka J."/>
            <person name="Hypsa V."/>
        </authorList>
    </citation>
    <scope>NUCLEOTIDE SEQUENCE [LARGE SCALE GENOMIC DNA]</scope>
    <source>
        <strain evidence="7">HR10_N</strain>
    </source>
</reference>
<protein>
    <recommendedName>
        <fullName evidence="6">Ribosomal RNA small subunit methyltransferase H</fullName>
        <ecNumber evidence="6">2.1.1.199</ecNumber>
    </recommendedName>
    <alternativeName>
        <fullName evidence="6">16S rRNA m(4)C1402 methyltransferase</fullName>
    </alternativeName>
    <alternativeName>
        <fullName evidence="6">rRNA (cytosine-N(4)-)-methyltransferase RsmH</fullName>
    </alternativeName>
</protein>
<dbReference type="RefSeq" id="WP_338521706.1">
    <property type="nucleotide sequence ID" value="NZ_CP135136.1"/>
</dbReference>
<dbReference type="SUPFAM" id="SSF53335">
    <property type="entry name" value="S-adenosyl-L-methionine-dependent methyltransferases"/>
    <property type="match status" value="1"/>
</dbReference>
<keyword evidence="3 6" id="KW-0489">Methyltransferase</keyword>
<dbReference type="SUPFAM" id="SSF81799">
    <property type="entry name" value="Putative methyltransferase TM0872, insert domain"/>
    <property type="match status" value="1"/>
</dbReference>
<dbReference type="GO" id="GO:0008168">
    <property type="term" value="F:methyltransferase activity"/>
    <property type="evidence" value="ECO:0007669"/>
    <property type="project" value="UniProtKB-KW"/>
</dbReference>
<accession>A0ABZ2GXC6</accession>
<dbReference type="Gene3D" id="3.40.50.150">
    <property type="entry name" value="Vaccinia Virus protein VP39"/>
    <property type="match status" value="1"/>
</dbReference>
<dbReference type="EC" id="2.1.1.199" evidence="6"/>
<dbReference type="InterPro" id="IPR002903">
    <property type="entry name" value="RsmH"/>
</dbReference>
<evidence type="ECO:0000256" key="5">
    <source>
        <dbReference type="ARBA" id="ARBA00022691"/>
    </source>
</evidence>
<feature type="binding site" evidence="6">
    <location>
        <begin position="40"/>
        <end position="42"/>
    </location>
    <ligand>
        <name>S-adenosyl-L-methionine</name>
        <dbReference type="ChEBI" id="CHEBI:59789"/>
    </ligand>
</feature>
<evidence type="ECO:0000256" key="4">
    <source>
        <dbReference type="ARBA" id="ARBA00022679"/>
    </source>
</evidence>
<dbReference type="EMBL" id="CP135136">
    <property type="protein sequence ID" value="WWR12092.1"/>
    <property type="molecule type" value="Genomic_DNA"/>
</dbReference>
<evidence type="ECO:0000256" key="1">
    <source>
        <dbReference type="ARBA" id="ARBA00010396"/>
    </source>
</evidence>
<dbReference type="Pfam" id="PF01795">
    <property type="entry name" value="Methyltransf_5"/>
    <property type="match status" value="1"/>
</dbReference>
<comment type="catalytic activity">
    <reaction evidence="6">
        <text>cytidine(1402) in 16S rRNA + S-adenosyl-L-methionine = N(4)-methylcytidine(1402) in 16S rRNA + S-adenosyl-L-homocysteine + H(+)</text>
        <dbReference type="Rhea" id="RHEA:42928"/>
        <dbReference type="Rhea" id="RHEA-COMP:10286"/>
        <dbReference type="Rhea" id="RHEA-COMP:10287"/>
        <dbReference type="ChEBI" id="CHEBI:15378"/>
        <dbReference type="ChEBI" id="CHEBI:57856"/>
        <dbReference type="ChEBI" id="CHEBI:59789"/>
        <dbReference type="ChEBI" id="CHEBI:74506"/>
        <dbReference type="ChEBI" id="CHEBI:82748"/>
        <dbReference type="EC" id="2.1.1.199"/>
    </reaction>
</comment>
<comment type="similarity">
    <text evidence="1 6">Belongs to the methyltransferase superfamily. RsmH family.</text>
</comment>
<dbReference type="PANTHER" id="PTHR11265:SF0">
    <property type="entry name" value="12S RRNA N4-METHYLCYTIDINE METHYLTRANSFERASE"/>
    <property type="match status" value="1"/>
</dbReference>
<proteinExistence type="inferred from homology"/>
<gene>
    <name evidence="6 7" type="primary">rsmH</name>
    <name evidence="7" type="ORF">RQL38_00400</name>
</gene>
<feature type="binding site" evidence="6">
    <location>
        <position position="86"/>
    </location>
    <ligand>
        <name>S-adenosyl-L-methionine</name>
        <dbReference type="ChEBI" id="CHEBI:59789"/>
    </ligand>
</feature>